<accession>A0ABT9RCU9</accession>
<reference evidence="1 2" key="1">
    <citation type="submission" date="2023-07" db="EMBL/GenBank/DDBJ databases">
        <title>Sequencing the genomes of 1000 actinobacteria strains.</title>
        <authorList>
            <person name="Klenk H.-P."/>
        </authorList>
    </citation>
    <scope>NUCLEOTIDE SEQUENCE [LARGE SCALE GENOMIC DNA]</scope>
    <source>
        <strain evidence="1 2">DSM 44109</strain>
    </source>
</reference>
<name>A0ABT9RCU9_9ACTN</name>
<dbReference type="GO" id="GO:0003677">
    <property type="term" value="F:DNA binding"/>
    <property type="evidence" value="ECO:0007669"/>
    <property type="project" value="UniProtKB-KW"/>
</dbReference>
<keyword evidence="1" id="KW-0238">DNA-binding</keyword>
<dbReference type="EMBL" id="JAUSRB010000002">
    <property type="protein sequence ID" value="MDP9867075.1"/>
    <property type="molecule type" value="Genomic_DNA"/>
</dbReference>
<dbReference type="Proteomes" id="UP001230426">
    <property type="component" value="Unassembled WGS sequence"/>
</dbReference>
<dbReference type="RefSeq" id="WP_306868365.1">
    <property type="nucleotide sequence ID" value="NZ_JAUSRB010000002.1"/>
</dbReference>
<evidence type="ECO:0000313" key="1">
    <source>
        <dbReference type="EMBL" id="MDP9867075.1"/>
    </source>
</evidence>
<evidence type="ECO:0000313" key="2">
    <source>
        <dbReference type="Proteomes" id="UP001230426"/>
    </source>
</evidence>
<comment type="caution">
    <text evidence="1">The sequence shown here is derived from an EMBL/GenBank/DDBJ whole genome shotgun (WGS) entry which is preliminary data.</text>
</comment>
<sequence>MTATKDPYWLAQWVDEYEVQGSGDIDRLIRYPGPIARLVELAKDAPNYKTANKSVPDASIVAGSGLDLSGKLSCGEFECVQRGINDAFVRIWHYFDRIIVEGASPRQFLRRVSTLPKSQHFRLIHEVKEDVKILLYLREIGAEKYLIYREKPLGYCNHHFTQHAAEHGLDVLLDEQAANAVVERLAAEAEISTRWFKGVWNFWVTHPFFSEPALGSITRAKKKRPSKEEMIGQVFRSYSTGLVADMAYAKVLNAPLAKSVTASWVTPKAEDSVKVDDVAFHLQLPFIEGMAVRDIISLREDEQAHFVAFRKALRTAIQEQIKQLESASPQEVARSVVREYVEPALADIQRRLKANTRVLSLKAGSSAVLSLTGTSVGLLGSLPLIIAGGVAAAGTALPHFHKYFEEKREIELSDMYFLWSMKKASMASHRD</sequence>
<organism evidence="1 2">
    <name type="scientific">Streptosporangium brasiliense</name>
    <dbReference type="NCBI Taxonomy" id="47480"/>
    <lineage>
        <taxon>Bacteria</taxon>
        <taxon>Bacillati</taxon>
        <taxon>Actinomycetota</taxon>
        <taxon>Actinomycetes</taxon>
        <taxon>Streptosporangiales</taxon>
        <taxon>Streptosporangiaceae</taxon>
        <taxon>Streptosporangium</taxon>
    </lineage>
</organism>
<gene>
    <name evidence="1" type="ORF">J2S55_006341</name>
</gene>
<protein>
    <submittedName>
        <fullName evidence="1">DNA-binding protein (UPF0251 family)</fullName>
    </submittedName>
</protein>
<proteinExistence type="predicted"/>
<keyword evidence="2" id="KW-1185">Reference proteome</keyword>